<proteinExistence type="predicted"/>
<sequence>MNRLIAASLLILAAPASSATGPSVTARAVTVTSVGTGQTPPELTGGPWLNTPAPLTLAGLKGKVVLVNFWVYSCINCHNSLPTLKGWYGKYRAQGLEIIGVHTPEFESDRPTASVQAALKEDGVTWPVVQDNALRNWRAWGIRAWPTFVLIDRQGRVRYTHRGEISTRFPQAIPGLDAQIRALLAEK</sequence>
<dbReference type="PROSITE" id="PS51352">
    <property type="entry name" value="THIOREDOXIN_2"/>
    <property type="match status" value="1"/>
</dbReference>
<evidence type="ECO:0000313" key="4">
    <source>
        <dbReference type="Proteomes" id="UP000197208"/>
    </source>
</evidence>
<dbReference type="PANTHER" id="PTHR42852:SF13">
    <property type="entry name" value="PROTEIN DIPZ"/>
    <property type="match status" value="1"/>
</dbReference>
<dbReference type="RefSeq" id="WP_088249244.1">
    <property type="nucleotide sequence ID" value="NZ_BNAM01000017.1"/>
</dbReference>
<dbReference type="OrthoDB" id="9811352at2"/>
<feature type="domain" description="Thioredoxin" evidence="2">
    <location>
        <begin position="34"/>
        <end position="185"/>
    </location>
</feature>
<dbReference type="GO" id="GO:0016491">
    <property type="term" value="F:oxidoreductase activity"/>
    <property type="evidence" value="ECO:0007669"/>
    <property type="project" value="InterPro"/>
</dbReference>
<name>A0A246BIS4_9DEIO</name>
<organism evidence="3 4">
    <name type="scientific">Deinococcus indicus</name>
    <dbReference type="NCBI Taxonomy" id="223556"/>
    <lineage>
        <taxon>Bacteria</taxon>
        <taxon>Thermotogati</taxon>
        <taxon>Deinococcota</taxon>
        <taxon>Deinococci</taxon>
        <taxon>Deinococcales</taxon>
        <taxon>Deinococcaceae</taxon>
        <taxon>Deinococcus</taxon>
    </lineage>
</organism>
<feature type="signal peptide" evidence="1">
    <location>
        <begin position="1"/>
        <end position="19"/>
    </location>
</feature>
<accession>A0A246BIS4</accession>
<dbReference type="AlphaFoldDB" id="A0A246BIS4"/>
<dbReference type="EMBL" id="NHMK01000020">
    <property type="protein sequence ID" value="OWL95158.1"/>
    <property type="molecule type" value="Genomic_DNA"/>
</dbReference>
<dbReference type="Pfam" id="PF08534">
    <property type="entry name" value="Redoxin"/>
    <property type="match status" value="1"/>
</dbReference>
<dbReference type="InterPro" id="IPR050553">
    <property type="entry name" value="Thioredoxin_ResA/DsbE_sf"/>
</dbReference>
<gene>
    <name evidence="3" type="ORF">CBQ26_14005</name>
</gene>
<dbReference type="SUPFAM" id="SSF52833">
    <property type="entry name" value="Thioredoxin-like"/>
    <property type="match status" value="1"/>
</dbReference>
<dbReference type="InterPro" id="IPR013766">
    <property type="entry name" value="Thioredoxin_domain"/>
</dbReference>
<dbReference type="InterPro" id="IPR036249">
    <property type="entry name" value="Thioredoxin-like_sf"/>
</dbReference>
<keyword evidence="1" id="KW-0732">Signal</keyword>
<comment type="caution">
    <text evidence="3">The sequence shown here is derived from an EMBL/GenBank/DDBJ whole genome shotgun (WGS) entry which is preliminary data.</text>
</comment>
<dbReference type="InterPro" id="IPR013740">
    <property type="entry name" value="Redoxin"/>
</dbReference>
<dbReference type="Proteomes" id="UP000197208">
    <property type="component" value="Unassembled WGS sequence"/>
</dbReference>
<dbReference type="Gene3D" id="3.40.30.10">
    <property type="entry name" value="Glutaredoxin"/>
    <property type="match status" value="1"/>
</dbReference>
<protein>
    <recommendedName>
        <fullName evidence="2">Thioredoxin domain-containing protein</fullName>
    </recommendedName>
</protein>
<evidence type="ECO:0000259" key="2">
    <source>
        <dbReference type="PROSITE" id="PS51352"/>
    </source>
</evidence>
<dbReference type="PANTHER" id="PTHR42852">
    <property type="entry name" value="THIOL:DISULFIDE INTERCHANGE PROTEIN DSBE"/>
    <property type="match status" value="1"/>
</dbReference>
<evidence type="ECO:0000313" key="3">
    <source>
        <dbReference type="EMBL" id="OWL95158.1"/>
    </source>
</evidence>
<feature type="chain" id="PRO_5013235816" description="Thioredoxin domain-containing protein" evidence="1">
    <location>
        <begin position="20"/>
        <end position="187"/>
    </location>
</feature>
<evidence type="ECO:0000256" key="1">
    <source>
        <dbReference type="SAM" id="SignalP"/>
    </source>
</evidence>
<keyword evidence="4" id="KW-1185">Reference proteome</keyword>
<reference evidence="3 4" key="1">
    <citation type="submission" date="2017-05" db="EMBL/GenBank/DDBJ databases">
        <title>De novo genome assembly of Deniococcus indicus strain DR1.</title>
        <authorList>
            <person name="Chauhan D."/>
            <person name="Yennamalli R.M."/>
            <person name="Priyadarshini R."/>
        </authorList>
    </citation>
    <scope>NUCLEOTIDE SEQUENCE [LARGE SCALE GENOMIC DNA]</scope>
    <source>
        <strain evidence="3 4">DR1</strain>
    </source>
</reference>